<dbReference type="InterPro" id="IPR000276">
    <property type="entry name" value="GPCR_Rhodpsn"/>
</dbReference>
<sequence>MAIDNAVIPMISCGVNDNARPPWSGVNSWLWQLHAYIDSIVITQIPFLILVVCSFQIVRAMRRSDGFRLKQMKKHKQQIAKTDRRKEGAYSNSRVLRRLKLTRGLLMVILTFSVIMLPLSILQLLSIPFLRYPTCVCMVMFTTGFYVVALCSQINSTANFFIYIFYWDKYRKMLNRMLACQYANRIVSLKRSRTNASDDLPADVGLDAYSLKISEPTRMTLRRSISI</sequence>
<protein>
    <recommendedName>
        <fullName evidence="12">G-protein coupled receptors family 1 profile domain-containing protein</fullName>
    </recommendedName>
</protein>
<evidence type="ECO:0000256" key="7">
    <source>
        <dbReference type="ARBA" id="ARBA00023157"/>
    </source>
</evidence>
<keyword evidence="4 11" id="KW-1133">Transmembrane helix</keyword>
<proteinExistence type="predicted"/>
<dbReference type="InterPro" id="IPR017452">
    <property type="entry name" value="GPCR_Rhodpsn_7TM"/>
</dbReference>
<keyword evidence="14" id="KW-1185">Reference proteome</keyword>
<dbReference type="PANTHER" id="PTHR45695">
    <property type="entry name" value="LEUCOKININ RECEPTOR-RELATED"/>
    <property type="match status" value="1"/>
</dbReference>
<feature type="transmembrane region" description="Helical" evidence="11">
    <location>
        <begin position="33"/>
        <end position="58"/>
    </location>
</feature>
<keyword evidence="7" id="KW-1015">Disulfide bond</keyword>
<organism evidence="13 14">
    <name type="scientific">Dibothriocephalus latus</name>
    <name type="common">Fish tapeworm</name>
    <name type="synonym">Diphyllobothrium latum</name>
    <dbReference type="NCBI Taxonomy" id="60516"/>
    <lineage>
        <taxon>Eukaryota</taxon>
        <taxon>Metazoa</taxon>
        <taxon>Spiralia</taxon>
        <taxon>Lophotrochozoa</taxon>
        <taxon>Platyhelminthes</taxon>
        <taxon>Cestoda</taxon>
        <taxon>Eucestoda</taxon>
        <taxon>Diphyllobothriidea</taxon>
        <taxon>Diphyllobothriidae</taxon>
        <taxon>Dibothriocephalus</taxon>
    </lineage>
</organism>
<evidence type="ECO:0000256" key="10">
    <source>
        <dbReference type="ARBA" id="ARBA00023224"/>
    </source>
</evidence>
<keyword evidence="3 11" id="KW-0812">Transmembrane</keyword>
<evidence type="ECO:0000256" key="3">
    <source>
        <dbReference type="ARBA" id="ARBA00022692"/>
    </source>
</evidence>
<evidence type="ECO:0000259" key="12">
    <source>
        <dbReference type="PROSITE" id="PS50262"/>
    </source>
</evidence>
<evidence type="ECO:0000256" key="8">
    <source>
        <dbReference type="ARBA" id="ARBA00023170"/>
    </source>
</evidence>
<feature type="domain" description="G-protein coupled receptors family 1 profile" evidence="12">
    <location>
        <begin position="1"/>
        <end position="163"/>
    </location>
</feature>
<keyword evidence="9" id="KW-0325">Glycoprotein</keyword>
<keyword evidence="6 11" id="KW-0472">Membrane</keyword>
<keyword evidence="10" id="KW-0807">Transducer</keyword>
<dbReference type="EMBL" id="UYRU01005431">
    <property type="protein sequence ID" value="VDK38784.1"/>
    <property type="molecule type" value="Genomic_DNA"/>
</dbReference>
<dbReference type="PROSITE" id="PS50262">
    <property type="entry name" value="G_PROTEIN_RECEP_F1_2"/>
    <property type="match status" value="1"/>
</dbReference>
<evidence type="ECO:0000256" key="11">
    <source>
        <dbReference type="SAM" id="Phobius"/>
    </source>
</evidence>
<evidence type="ECO:0000256" key="2">
    <source>
        <dbReference type="ARBA" id="ARBA00022475"/>
    </source>
</evidence>
<keyword evidence="8" id="KW-0675">Receptor</keyword>
<name>A0A3P6R1X0_DIBLA</name>
<dbReference type="Gene3D" id="1.20.1070.10">
    <property type="entry name" value="Rhodopsin 7-helix transmembrane proteins"/>
    <property type="match status" value="1"/>
</dbReference>
<feature type="transmembrane region" description="Helical" evidence="11">
    <location>
        <begin position="145"/>
        <end position="167"/>
    </location>
</feature>
<evidence type="ECO:0000256" key="1">
    <source>
        <dbReference type="ARBA" id="ARBA00004651"/>
    </source>
</evidence>
<reference evidence="13 14" key="1">
    <citation type="submission" date="2018-11" db="EMBL/GenBank/DDBJ databases">
        <authorList>
            <consortium name="Pathogen Informatics"/>
        </authorList>
    </citation>
    <scope>NUCLEOTIDE SEQUENCE [LARGE SCALE GENOMIC DNA]</scope>
</reference>
<keyword evidence="5" id="KW-0297">G-protein coupled receptor</keyword>
<dbReference type="PANTHER" id="PTHR45695:SF23">
    <property type="entry name" value="GALANIN-LIKE G-PROTEIN COUPLED RECEPTOR NPR-9"/>
    <property type="match status" value="1"/>
</dbReference>
<dbReference type="GO" id="GO:0004930">
    <property type="term" value="F:G protein-coupled receptor activity"/>
    <property type="evidence" value="ECO:0007669"/>
    <property type="project" value="UniProtKB-KW"/>
</dbReference>
<evidence type="ECO:0000313" key="13">
    <source>
        <dbReference type="EMBL" id="VDK38784.1"/>
    </source>
</evidence>
<evidence type="ECO:0000256" key="5">
    <source>
        <dbReference type="ARBA" id="ARBA00023040"/>
    </source>
</evidence>
<evidence type="ECO:0000313" key="14">
    <source>
        <dbReference type="Proteomes" id="UP000281553"/>
    </source>
</evidence>
<accession>A0A3P6R1X0</accession>
<dbReference type="GO" id="GO:0005886">
    <property type="term" value="C:plasma membrane"/>
    <property type="evidence" value="ECO:0007669"/>
    <property type="project" value="UniProtKB-SubCell"/>
</dbReference>
<feature type="transmembrane region" description="Helical" evidence="11">
    <location>
        <begin position="104"/>
        <end position="125"/>
    </location>
</feature>
<dbReference type="Pfam" id="PF00001">
    <property type="entry name" value="7tm_1"/>
    <property type="match status" value="1"/>
</dbReference>
<dbReference type="AlphaFoldDB" id="A0A3P6R1X0"/>
<keyword evidence="2" id="KW-1003">Cell membrane</keyword>
<evidence type="ECO:0000256" key="9">
    <source>
        <dbReference type="ARBA" id="ARBA00023180"/>
    </source>
</evidence>
<gene>
    <name evidence="13" type="ORF">DILT_LOCUS982</name>
</gene>
<evidence type="ECO:0000256" key="6">
    <source>
        <dbReference type="ARBA" id="ARBA00023136"/>
    </source>
</evidence>
<dbReference type="Proteomes" id="UP000281553">
    <property type="component" value="Unassembled WGS sequence"/>
</dbReference>
<comment type="subcellular location">
    <subcellularLocation>
        <location evidence="1">Cell membrane</location>
        <topology evidence="1">Multi-pass membrane protein</topology>
    </subcellularLocation>
</comment>
<evidence type="ECO:0000256" key="4">
    <source>
        <dbReference type="ARBA" id="ARBA00022989"/>
    </source>
</evidence>
<dbReference type="SUPFAM" id="SSF81321">
    <property type="entry name" value="Family A G protein-coupled receptor-like"/>
    <property type="match status" value="1"/>
</dbReference>
<dbReference type="OrthoDB" id="5987909at2759"/>